<dbReference type="EMBL" id="QBQB01000121">
    <property type="protein sequence ID" value="PUD40658.1"/>
    <property type="molecule type" value="Genomic_DNA"/>
</dbReference>
<evidence type="ECO:0008006" key="4">
    <source>
        <dbReference type="Google" id="ProtNLM"/>
    </source>
</evidence>
<dbReference type="AlphaFoldDB" id="A0A2T6STV1"/>
<sequence length="86" mass="9976">MQEEHGFLEKRCADLEEENQRLTDKLKQLESAQKNLENTNNQLRQAEEKIAIEKTELEREIARLKSLEGMGAKSDLDLHNRRLASA</sequence>
<name>A0A2T6STV1_HELPX</name>
<protein>
    <recommendedName>
        <fullName evidence="4">Chaperone protein dnaK</fullName>
    </recommendedName>
</protein>
<reference evidence="2 3" key="1">
    <citation type="submission" date="2018-01" db="EMBL/GenBank/DDBJ databases">
        <title>Helicobacter pylori genome-wide association study shows promise for predicting gastric cancer risk.</title>
        <authorList>
            <person name="Berthenet E."/>
            <person name="Yahara K."/>
            <person name="Thorell K."/>
            <person name="Pascoe B."/>
            <person name="Meric G."/>
            <person name="Mikhail J.M."/>
            <person name="Engstrand L."/>
            <person name="Enroth H."/>
            <person name="Burette A."/>
            <person name="Megraud F."/>
            <person name="Atherton J."/>
            <person name="Smith S."/>
            <person name="Wilkinson T.S."/>
            <person name="Hitchings M.D."/>
            <person name="Falush D."/>
            <person name="Sheppard S.K."/>
        </authorList>
    </citation>
    <scope>NUCLEOTIDE SEQUENCE [LARGE SCALE GENOMIC DNA]</scope>
    <source>
        <strain evidence="2 3">462</strain>
    </source>
</reference>
<feature type="coiled-coil region" evidence="1">
    <location>
        <begin position="5"/>
        <end position="67"/>
    </location>
</feature>
<evidence type="ECO:0000313" key="2">
    <source>
        <dbReference type="EMBL" id="PUD40658.1"/>
    </source>
</evidence>
<accession>A0A2T6STV1</accession>
<comment type="caution">
    <text evidence="2">The sequence shown here is derived from an EMBL/GenBank/DDBJ whole genome shotgun (WGS) entry which is preliminary data.</text>
</comment>
<proteinExistence type="predicted"/>
<evidence type="ECO:0000256" key="1">
    <source>
        <dbReference type="SAM" id="Coils"/>
    </source>
</evidence>
<evidence type="ECO:0000313" key="3">
    <source>
        <dbReference type="Proteomes" id="UP000244660"/>
    </source>
</evidence>
<gene>
    <name evidence="2" type="ORF">C2R92_03990</name>
</gene>
<organism evidence="2 3">
    <name type="scientific">Helicobacter pylori</name>
    <name type="common">Campylobacter pylori</name>
    <dbReference type="NCBI Taxonomy" id="210"/>
    <lineage>
        <taxon>Bacteria</taxon>
        <taxon>Pseudomonadati</taxon>
        <taxon>Campylobacterota</taxon>
        <taxon>Epsilonproteobacteria</taxon>
        <taxon>Campylobacterales</taxon>
        <taxon>Helicobacteraceae</taxon>
        <taxon>Helicobacter</taxon>
    </lineage>
</organism>
<feature type="non-terminal residue" evidence="2">
    <location>
        <position position="86"/>
    </location>
</feature>
<dbReference type="Proteomes" id="UP000244660">
    <property type="component" value="Unassembled WGS sequence"/>
</dbReference>
<keyword evidence="1" id="KW-0175">Coiled coil</keyword>